<protein>
    <submittedName>
        <fullName evidence="1">Uncharacterized protein</fullName>
    </submittedName>
</protein>
<feature type="non-terminal residue" evidence="1">
    <location>
        <position position="258"/>
    </location>
</feature>
<gene>
    <name evidence="1" type="ORF">S01H1_54808</name>
</gene>
<accession>X0X5B0</accession>
<comment type="caution">
    <text evidence="1">The sequence shown here is derived from an EMBL/GenBank/DDBJ whole genome shotgun (WGS) entry which is preliminary data.</text>
</comment>
<sequence length="258" mass="29048">KGTIVAGTTGDTSPLYLPYDLLTEGDPHWLQREADIRQLYNLNNINFPSRSPYFAIKPLFDERTMYGSVSILVRTVQDQYFAWKASGTPPEENAAASITGDQVSLLALYLSCIYIFNQEFSVGTLGKSFICYDGTSTDTSIILDEFDYYNKFKPDSRADQRVKLREFYDLFSRVTPRNFLQSTTDAGNVLAALDPGYKANLDTLVSPRLLILCSLLNDLGEWVRSNISFGFINLGYILCGFDSLVSTMGDVVNFWKPY</sequence>
<dbReference type="EMBL" id="BARS01035582">
    <property type="protein sequence ID" value="GAG20181.1"/>
    <property type="molecule type" value="Genomic_DNA"/>
</dbReference>
<name>X0X5B0_9ZZZZ</name>
<evidence type="ECO:0000313" key="1">
    <source>
        <dbReference type="EMBL" id="GAG20181.1"/>
    </source>
</evidence>
<reference evidence="1" key="1">
    <citation type="journal article" date="2014" name="Front. Microbiol.">
        <title>High frequency of phylogenetically diverse reductive dehalogenase-homologous genes in deep subseafloor sedimentary metagenomes.</title>
        <authorList>
            <person name="Kawai M."/>
            <person name="Futagami T."/>
            <person name="Toyoda A."/>
            <person name="Takaki Y."/>
            <person name="Nishi S."/>
            <person name="Hori S."/>
            <person name="Arai W."/>
            <person name="Tsubouchi T."/>
            <person name="Morono Y."/>
            <person name="Uchiyama I."/>
            <person name="Ito T."/>
            <person name="Fujiyama A."/>
            <person name="Inagaki F."/>
            <person name="Takami H."/>
        </authorList>
    </citation>
    <scope>NUCLEOTIDE SEQUENCE</scope>
    <source>
        <strain evidence="1">Expedition CK06-06</strain>
    </source>
</reference>
<organism evidence="1">
    <name type="scientific">marine sediment metagenome</name>
    <dbReference type="NCBI Taxonomy" id="412755"/>
    <lineage>
        <taxon>unclassified sequences</taxon>
        <taxon>metagenomes</taxon>
        <taxon>ecological metagenomes</taxon>
    </lineage>
</organism>
<proteinExistence type="predicted"/>
<feature type="non-terminal residue" evidence="1">
    <location>
        <position position="1"/>
    </location>
</feature>
<dbReference type="AlphaFoldDB" id="X0X5B0"/>